<dbReference type="EMBL" id="JAYWIO010000004">
    <property type="protein sequence ID" value="KAK7267517.1"/>
    <property type="molecule type" value="Genomic_DNA"/>
</dbReference>
<organism evidence="3 4">
    <name type="scientific">Crotalaria pallida</name>
    <name type="common">Smooth rattlebox</name>
    <name type="synonym">Crotalaria striata</name>
    <dbReference type="NCBI Taxonomy" id="3830"/>
    <lineage>
        <taxon>Eukaryota</taxon>
        <taxon>Viridiplantae</taxon>
        <taxon>Streptophyta</taxon>
        <taxon>Embryophyta</taxon>
        <taxon>Tracheophyta</taxon>
        <taxon>Spermatophyta</taxon>
        <taxon>Magnoliopsida</taxon>
        <taxon>eudicotyledons</taxon>
        <taxon>Gunneridae</taxon>
        <taxon>Pentapetalae</taxon>
        <taxon>rosids</taxon>
        <taxon>fabids</taxon>
        <taxon>Fabales</taxon>
        <taxon>Fabaceae</taxon>
        <taxon>Papilionoideae</taxon>
        <taxon>50 kb inversion clade</taxon>
        <taxon>genistoids sensu lato</taxon>
        <taxon>core genistoids</taxon>
        <taxon>Crotalarieae</taxon>
        <taxon>Crotalaria</taxon>
    </lineage>
</organism>
<keyword evidence="4" id="KW-1185">Reference proteome</keyword>
<evidence type="ECO:0000256" key="1">
    <source>
        <dbReference type="SAM" id="MobiDB-lite"/>
    </source>
</evidence>
<keyword evidence="2" id="KW-1133">Transmembrane helix</keyword>
<dbReference type="PANTHER" id="PTHR35311:SF1">
    <property type="entry name" value="PROTEIN EMBRYO DEFECTIVE 1674"/>
    <property type="match status" value="1"/>
</dbReference>
<dbReference type="AlphaFoldDB" id="A0AAN9I643"/>
<feature type="compositionally biased region" description="Low complexity" evidence="1">
    <location>
        <begin position="1"/>
        <end position="22"/>
    </location>
</feature>
<reference evidence="3 4" key="1">
    <citation type="submission" date="2024-01" db="EMBL/GenBank/DDBJ databases">
        <title>The genomes of 5 underutilized Papilionoideae crops provide insights into root nodulation and disease resistanc.</title>
        <authorList>
            <person name="Yuan L."/>
        </authorList>
    </citation>
    <scope>NUCLEOTIDE SEQUENCE [LARGE SCALE GENOMIC DNA]</scope>
    <source>
        <strain evidence="3">ZHUSHIDOU_FW_LH</strain>
        <tissue evidence="3">Leaf</tissue>
    </source>
</reference>
<feature type="region of interest" description="Disordered" evidence="1">
    <location>
        <begin position="1"/>
        <end position="24"/>
    </location>
</feature>
<keyword evidence="2" id="KW-0472">Membrane</keyword>
<dbReference type="InterPro" id="IPR053090">
    <property type="entry name" value="Centromere_KNL-2_homolog"/>
</dbReference>
<comment type="caution">
    <text evidence="3">The sequence shown here is derived from an EMBL/GenBank/DDBJ whole genome shotgun (WGS) entry which is preliminary data.</text>
</comment>
<evidence type="ECO:0000256" key="2">
    <source>
        <dbReference type="SAM" id="Phobius"/>
    </source>
</evidence>
<protein>
    <submittedName>
        <fullName evidence="3">Uncharacterized protein</fullName>
    </submittedName>
</protein>
<gene>
    <name evidence="3" type="ORF">RIF29_20193</name>
</gene>
<evidence type="ECO:0000313" key="3">
    <source>
        <dbReference type="EMBL" id="KAK7267517.1"/>
    </source>
</evidence>
<dbReference type="Proteomes" id="UP001372338">
    <property type="component" value="Unassembled WGS sequence"/>
</dbReference>
<accession>A0AAN9I643</accession>
<evidence type="ECO:0000313" key="4">
    <source>
        <dbReference type="Proteomes" id="UP001372338"/>
    </source>
</evidence>
<dbReference type="PANTHER" id="PTHR35311">
    <property type="entry name" value="KINETOCHORE-ASSOCIATED PROTEIN KNL-2 HOMOLOG"/>
    <property type="match status" value="1"/>
</dbReference>
<name>A0AAN9I643_CROPI</name>
<sequence>MADSTPTPTPSSSKSAAASSSSCFHRTVSLSDWWLIRAEHDFQGKRLAVSGIPSNNNTDSSSSSKLGFFLFTFYFYTLPNIMLLHCFLIALFEGN</sequence>
<proteinExistence type="predicted"/>
<feature type="transmembrane region" description="Helical" evidence="2">
    <location>
        <begin position="68"/>
        <end position="92"/>
    </location>
</feature>
<keyword evidence="2" id="KW-0812">Transmembrane</keyword>